<comment type="caution">
    <text evidence="1">The sequence shown here is derived from an EMBL/GenBank/DDBJ whole genome shotgun (WGS) entry which is preliminary data.</text>
</comment>
<accession>A0ABD0RCF3</accession>
<organism evidence="1 2">
    <name type="scientific">Cirrhinus mrigala</name>
    <name type="common">Mrigala</name>
    <dbReference type="NCBI Taxonomy" id="683832"/>
    <lineage>
        <taxon>Eukaryota</taxon>
        <taxon>Metazoa</taxon>
        <taxon>Chordata</taxon>
        <taxon>Craniata</taxon>
        <taxon>Vertebrata</taxon>
        <taxon>Euteleostomi</taxon>
        <taxon>Actinopterygii</taxon>
        <taxon>Neopterygii</taxon>
        <taxon>Teleostei</taxon>
        <taxon>Ostariophysi</taxon>
        <taxon>Cypriniformes</taxon>
        <taxon>Cyprinidae</taxon>
        <taxon>Labeoninae</taxon>
        <taxon>Labeonini</taxon>
        <taxon>Cirrhinus</taxon>
    </lineage>
</organism>
<keyword evidence="2" id="KW-1185">Reference proteome</keyword>
<dbReference type="AlphaFoldDB" id="A0ABD0RCF3"/>
<evidence type="ECO:0000313" key="1">
    <source>
        <dbReference type="EMBL" id="KAL0195745.1"/>
    </source>
</evidence>
<protein>
    <submittedName>
        <fullName evidence="1">Uncharacterized protein</fullName>
    </submittedName>
</protein>
<sequence>KYHTHLLQFDGEGGWRFEQLDTATRLSLTEEKQRLESQLAGIPKMQLRLNELCKILGEDSVLKTVENKDED</sequence>
<reference evidence="1 2" key="1">
    <citation type="submission" date="2024-05" db="EMBL/GenBank/DDBJ databases">
        <title>Genome sequencing and assembly of Indian major carp, Cirrhinus mrigala (Hamilton, 1822).</title>
        <authorList>
            <person name="Mohindra V."/>
            <person name="Chowdhury L.M."/>
            <person name="Lal K."/>
            <person name="Jena J.K."/>
        </authorList>
    </citation>
    <scope>NUCLEOTIDE SEQUENCE [LARGE SCALE GENOMIC DNA]</scope>
    <source>
        <strain evidence="1">CM1030</strain>
        <tissue evidence="1">Blood</tissue>
    </source>
</reference>
<dbReference type="EMBL" id="JAMKFB020000004">
    <property type="protein sequence ID" value="KAL0195745.1"/>
    <property type="molecule type" value="Genomic_DNA"/>
</dbReference>
<gene>
    <name evidence="1" type="ORF">M9458_009317</name>
</gene>
<evidence type="ECO:0000313" key="2">
    <source>
        <dbReference type="Proteomes" id="UP001529510"/>
    </source>
</evidence>
<proteinExistence type="predicted"/>
<feature type="non-terminal residue" evidence="1">
    <location>
        <position position="1"/>
    </location>
</feature>
<dbReference type="Proteomes" id="UP001529510">
    <property type="component" value="Unassembled WGS sequence"/>
</dbReference>
<name>A0ABD0RCF3_CIRMR</name>